<dbReference type="AlphaFoldDB" id="A0A5K3FQF0"/>
<dbReference type="InterPro" id="IPR001680">
    <property type="entry name" value="WD40_rpt"/>
</dbReference>
<protein>
    <submittedName>
        <fullName evidence="4">WD_REPEATS_REGION domain-containing protein</fullName>
    </submittedName>
</protein>
<name>A0A5K3FQF0_MESCO</name>
<accession>A0A5K3FQF0</accession>
<dbReference type="PANTHER" id="PTHR47822">
    <property type="entry name" value="CARBOHYDRATE BINDING DOMAIN CONTAINING PROTEIN"/>
    <property type="match status" value="1"/>
</dbReference>
<dbReference type="PROSITE" id="PS50294">
    <property type="entry name" value="WD_REPEATS_REGION"/>
    <property type="match status" value="1"/>
</dbReference>
<dbReference type="PANTHER" id="PTHR47822:SF2">
    <property type="entry name" value="F-BOX AND WD-40 DOMAIN PROTEIN 7"/>
    <property type="match status" value="1"/>
</dbReference>
<dbReference type="WBParaSite" id="MCU_010446-RA">
    <property type="protein sequence ID" value="MCU_010446-RA"/>
    <property type="gene ID" value="MCU_010446"/>
</dbReference>
<dbReference type="PROSITE" id="PS50082">
    <property type="entry name" value="WD_REPEATS_2"/>
    <property type="match status" value="1"/>
</dbReference>
<evidence type="ECO:0000256" key="3">
    <source>
        <dbReference type="PROSITE-ProRule" id="PRU00221"/>
    </source>
</evidence>
<dbReference type="PROSITE" id="PS00678">
    <property type="entry name" value="WD_REPEATS_1"/>
    <property type="match status" value="1"/>
</dbReference>
<dbReference type="Pfam" id="PF00400">
    <property type="entry name" value="WD40"/>
    <property type="match status" value="1"/>
</dbReference>
<evidence type="ECO:0000256" key="1">
    <source>
        <dbReference type="ARBA" id="ARBA00022574"/>
    </source>
</evidence>
<dbReference type="SMART" id="SM00320">
    <property type="entry name" value="WD40"/>
    <property type="match status" value="2"/>
</dbReference>
<proteinExistence type="predicted"/>
<dbReference type="InterPro" id="IPR036322">
    <property type="entry name" value="WD40_repeat_dom_sf"/>
</dbReference>
<sequence length="293" mass="32412">VTCELPEGAFPFNNEPTPKLPRPLFPGGRPDQLVDRSAKPYIVTACYSRPYLPEPACGYPEPAGYSDEPGNGIVVPRILGYHPTGPADNYTEGHSMRITALRYHPTQPHLLTSASWDQYVKVWDTRTRCGPVHEIYGPHVCTPEGLDVEDNIILTASWRKRQCLEIWDLRCLRPDAPTTVNKNLAGGDVTNTLRKQAYMRPAETIPVSGVPDWYRHSSQDRGEYLYAARLLPSRAIVCGGSGFNEVRLVNRDTKHPILRIPSDSVVQSLDSVLEGRYIAFGCASGSITIAGLA</sequence>
<reference evidence="4" key="1">
    <citation type="submission" date="2019-11" db="UniProtKB">
        <authorList>
            <consortium name="WormBaseParasite"/>
        </authorList>
    </citation>
    <scope>IDENTIFICATION</scope>
</reference>
<dbReference type="InterPro" id="IPR015943">
    <property type="entry name" value="WD40/YVTN_repeat-like_dom_sf"/>
</dbReference>
<dbReference type="Gene3D" id="2.130.10.10">
    <property type="entry name" value="YVTN repeat-like/Quinoprotein amine dehydrogenase"/>
    <property type="match status" value="1"/>
</dbReference>
<dbReference type="InterPro" id="IPR019775">
    <property type="entry name" value="WD40_repeat_CS"/>
</dbReference>
<dbReference type="SUPFAM" id="SSF50978">
    <property type="entry name" value="WD40 repeat-like"/>
    <property type="match status" value="1"/>
</dbReference>
<evidence type="ECO:0000313" key="4">
    <source>
        <dbReference type="WBParaSite" id="MCU_010446-RA"/>
    </source>
</evidence>
<organism evidence="4">
    <name type="scientific">Mesocestoides corti</name>
    <name type="common">Flatworm</name>
    <dbReference type="NCBI Taxonomy" id="53468"/>
    <lineage>
        <taxon>Eukaryota</taxon>
        <taxon>Metazoa</taxon>
        <taxon>Spiralia</taxon>
        <taxon>Lophotrochozoa</taxon>
        <taxon>Platyhelminthes</taxon>
        <taxon>Cestoda</taxon>
        <taxon>Eucestoda</taxon>
        <taxon>Cyclophyllidea</taxon>
        <taxon>Mesocestoididae</taxon>
        <taxon>Mesocestoides</taxon>
    </lineage>
</organism>
<keyword evidence="2" id="KW-0677">Repeat</keyword>
<keyword evidence="1 3" id="KW-0853">WD repeat</keyword>
<evidence type="ECO:0000256" key="2">
    <source>
        <dbReference type="ARBA" id="ARBA00022737"/>
    </source>
</evidence>
<feature type="repeat" description="WD" evidence="3">
    <location>
        <begin position="91"/>
        <end position="127"/>
    </location>
</feature>